<evidence type="ECO:0000313" key="3">
    <source>
        <dbReference type="EMBL" id="GIF80916.1"/>
    </source>
</evidence>
<dbReference type="GO" id="GO:0016887">
    <property type="term" value="F:ATP hydrolysis activity"/>
    <property type="evidence" value="ECO:0007669"/>
    <property type="project" value="InterPro"/>
</dbReference>
<feature type="region of interest" description="Disordered" evidence="1">
    <location>
        <begin position="369"/>
        <end position="411"/>
    </location>
</feature>
<dbReference type="Proteomes" id="UP000601223">
    <property type="component" value="Unassembled WGS sequence"/>
</dbReference>
<dbReference type="SUPFAM" id="SSF52540">
    <property type="entry name" value="P-loop containing nucleoside triphosphate hydrolases"/>
    <property type="match status" value="1"/>
</dbReference>
<name>A0A8J3JAY9_9ACTN</name>
<dbReference type="EMBL" id="BONF01000011">
    <property type="protein sequence ID" value="GIF80916.1"/>
    <property type="molecule type" value="Genomic_DNA"/>
</dbReference>
<keyword evidence="4" id="KW-1185">Reference proteome</keyword>
<dbReference type="InterPro" id="IPR049945">
    <property type="entry name" value="AAA_22"/>
</dbReference>
<evidence type="ECO:0000256" key="1">
    <source>
        <dbReference type="SAM" id="MobiDB-lite"/>
    </source>
</evidence>
<gene>
    <name evidence="3" type="ORF">Cba03nite_22650</name>
</gene>
<feature type="domain" description="ORC1/DEAH AAA+ ATPase" evidence="2">
    <location>
        <begin position="102"/>
        <end position="235"/>
    </location>
</feature>
<evidence type="ECO:0000313" key="4">
    <source>
        <dbReference type="Proteomes" id="UP000601223"/>
    </source>
</evidence>
<organism evidence="3 4">
    <name type="scientific">Catellatospora bangladeshensis</name>
    <dbReference type="NCBI Taxonomy" id="310355"/>
    <lineage>
        <taxon>Bacteria</taxon>
        <taxon>Bacillati</taxon>
        <taxon>Actinomycetota</taxon>
        <taxon>Actinomycetes</taxon>
        <taxon>Micromonosporales</taxon>
        <taxon>Micromonosporaceae</taxon>
        <taxon>Catellatospora</taxon>
    </lineage>
</organism>
<dbReference type="Gene3D" id="3.40.50.300">
    <property type="entry name" value="P-loop containing nucleotide triphosphate hydrolases"/>
    <property type="match status" value="1"/>
</dbReference>
<dbReference type="Pfam" id="PF13401">
    <property type="entry name" value="AAA_22"/>
    <property type="match status" value="1"/>
</dbReference>
<dbReference type="RefSeq" id="WP_203744956.1">
    <property type="nucleotide sequence ID" value="NZ_BONF01000011.1"/>
</dbReference>
<dbReference type="InterPro" id="IPR027417">
    <property type="entry name" value="P-loop_NTPase"/>
</dbReference>
<comment type="caution">
    <text evidence="3">The sequence shown here is derived from an EMBL/GenBank/DDBJ whole genome shotgun (WGS) entry which is preliminary data.</text>
</comment>
<accession>A0A8J3JAY9</accession>
<proteinExistence type="predicted"/>
<sequence length="411" mass="44719">MNDDAVVAPFALPGPASDRETATGWARWRSTRHAFVPAPRLAAGEYGKLGPRRRGLYDLHRAATHANLTFQETPMGAAVSRVMWSRLQSNALKHHPTTRAGLMITGGGYQGKTETACEVAAAFEDQWLDLHQQVNPHTVPGTRDLWATVAYVQTPVTATPKSVCEAILDFYGAPHVKRTLAQLVAAVRTSLYEHCTKVLILDDVSRLRMHREADRDALDLLRSLMSMHVTLVLIGVGIPQSGLLGDGASGRWALPPQSGDEQATQTQRRFDLVELGPFRYDSPTQIAAWATHLAGVETQLRLLRAAPGMLTDGTMPEYLFRRTGGVVGLLERLIEDGCAHAIDTSAERLDIDLLDGVDINLGAVPGRDRTAAEIPNVPPRTPADTGRTRPRTRRNTVFDDKGTPNASPGSA</sequence>
<reference evidence="3 4" key="1">
    <citation type="submission" date="2021-01" db="EMBL/GenBank/DDBJ databases">
        <title>Whole genome shotgun sequence of Catellatospora bangladeshensis NBRC 107357.</title>
        <authorList>
            <person name="Komaki H."/>
            <person name="Tamura T."/>
        </authorList>
    </citation>
    <scope>NUCLEOTIDE SEQUENCE [LARGE SCALE GENOMIC DNA]</scope>
    <source>
        <strain evidence="3 4">NBRC 107357</strain>
    </source>
</reference>
<evidence type="ECO:0000259" key="2">
    <source>
        <dbReference type="Pfam" id="PF13401"/>
    </source>
</evidence>
<dbReference type="AlphaFoldDB" id="A0A8J3JAY9"/>
<protein>
    <recommendedName>
        <fullName evidence="2">ORC1/DEAH AAA+ ATPase domain-containing protein</fullName>
    </recommendedName>
</protein>